<evidence type="ECO:0000256" key="2">
    <source>
        <dbReference type="ARBA" id="ARBA00012759"/>
    </source>
</evidence>
<evidence type="ECO:0000256" key="3">
    <source>
        <dbReference type="ARBA" id="ARBA00022670"/>
    </source>
</evidence>
<organism evidence="9 10">
    <name type="scientific">Albula goreensis</name>
    <dbReference type="NCBI Taxonomy" id="1534307"/>
    <lineage>
        <taxon>Eukaryota</taxon>
        <taxon>Metazoa</taxon>
        <taxon>Chordata</taxon>
        <taxon>Craniata</taxon>
        <taxon>Vertebrata</taxon>
        <taxon>Euteleostomi</taxon>
        <taxon>Actinopterygii</taxon>
        <taxon>Neopterygii</taxon>
        <taxon>Teleostei</taxon>
        <taxon>Albuliformes</taxon>
        <taxon>Albulidae</taxon>
        <taxon>Albula</taxon>
    </lineage>
</organism>
<dbReference type="Pfam" id="PF02338">
    <property type="entry name" value="OTU"/>
    <property type="match status" value="1"/>
</dbReference>
<feature type="compositionally biased region" description="Basic and acidic residues" evidence="6">
    <location>
        <begin position="487"/>
        <end position="504"/>
    </location>
</feature>
<dbReference type="GO" id="GO:0006508">
    <property type="term" value="P:proteolysis"/>
    <property type="evidence" value="ECO:0007669"/>
    <property type="project" value="UniProtKB-KW"/>
</dbReference>
<comment type="caution">
    <text evidence="9">The sequence shown here is derived from an EMBL/GenBank/DDBJ whole genome shotgun (WGS) entry which is preliminary data.</text>
</comment>
<dbReference type="CDD" id="cd22794">
    <property type="entry name" value="OTU_OTUD4"/>
    <property type="match status" value="1"/>
</dbReference>
<dbReference type="GO" id="GO:0034122">
    <property type="term" value="P:negative regulation of toll-like receptor signaling pathway"/>
    <property type="evidence" value="ECO:0007669"/>
    <property type="project" value="TreeGrafter"/>
</dbReference>
<evidence type="ECO:0000313" key="9">
    <source>
        <dbReference type="EMBL" id="KAI1883648.1"/>
    </source>
</evidence>
<dbReference type="PANTHER" id="PTHR12419">
    <property type="entry name" value="OTU DOMAIN CONTAINING PROTEIN"/>
    <property type="match status" value="1"/>
</dbReference>
<feature type="compositionally biased region" description="Low complexity" evidence="6">
    <location>
        <begin position="734"/>
        <end position="748"/>
    </location>
</feature>
<dbReference type="OrthoDB" id="10017659at2759"/>
<feature type="compositionally biased region" description="Polar residues" evidence="6">
    <location>
        <begin position="506"/>
        <end position="516"/>
    </location>
</feature>
<feature type="compositionally biased region" description="Basic and acidic residues" evidence="6">
    <location>
        <begin position="434"/>
        <end position="445"/>
    </location>
</feature>
<dbReference type="InterPro" id="IPR002999">
    <property type="entry name" value="Tudor"/>
</dbReference>
<gene>
    <name evidence="9" type="ORF">AGOR_G00233730</name>
</gene>
<evidence type="ECO:0000259" key="8">
    <source>
        <dbReference type="PROSITE" id="PS50802"/>
    </source>
</evidence>
<dbReference type="Gene3D" id="3.90.70.80">
    <property type="match status" value="1"/>
</dbReference>
<dbReference type="GO" id="GO:0016579">
    <property type="term" value="P:protein deubiquitination"/>
    <property type="evidence" value="ECO:0007669"/>
    <property type="project" value="TreeGrafter"/>
</dbReference>
<sequence>MEAGSEDMQNDKGVEKLMDEYLKSKGFYRKKIAKDGSCLFRAVAEQVLRCQSRHTEVRATCVDYLKKNRSKYESFIEGNFEEYLQRLEDPQNWVGEVEISALAVIYRHDFIIFQEPGKPPVNITENSFSDKVRLCFLNGNHYDSVYPTEFVNNAALCQSILYELLYERVYGVDHNVVARYIKSSGDAGHDGYGECKSSEESDLEEEENFWTNDADVPSNMNNSGSANRNHSSKNAKSHQSRSSLSQRVRQSLNPCYFRNVEYDIWLRSKRAQQKQDFCIAAGMQYSVGDKCKVRLDNRSKFYSAYIQAVRPNNGPVTVFIEELGEKHSIPLWNLRPSSVEGESWSTVAERGKRLSLVNGNGHHSERDSRGGRRPGKGPSNAHAPMAGPSGRVQKQHSWPPQATADEQASGRNGYAARKSESGTPAQEPHFGLSPDERQAREEEQRSQALLEIMHRDERSFPALGSQGGPRAAPQAGDGGKKMNAQTGERRPYRRKGDPQVHELSQDTDNAPRSSQRGDSKLLAPAQPGSSPAPNSAELHPLPEPTVPAVPTPAPAPSPAISAPPHTVSTPATTTSPAVSAPLTTVSTPAFTKAAPAVSVPPAPSPAASAPLTTVSTPAFTKASPAVSAPPTPSAAVSAPVAVVSAPPTAVSAPLPSVSAPQTAVSFPNHTPSIPTCPPSAPPPKEPAPAPPAFASAPAPPTPTQSVFAPPVSAMTAPASTLPPHVQSLPPPPLSSASAAPVTSSPAPVHNAPPLMVPNPPHQRDPAPPTGFPSASHSLEPPSYNGANPCPPGVIPQLGIAPGPSTPPVLPEHLSHPHAPSPSLPHHGSMPFQQIPNIFQDPLYPGFPLNDKEERVPPPPFSCMRNGQDLPREMNVLRFFFNLGVKAFTNPGWAPQLYLCQLQQAYAMHPKMPFVTPWYHDTPPPGPVLCVNSMPASAMAVQDSYGHSGGYGHAIAGGRVSGQFEQPHCQVQPGPGMGMLGMSLAPPLPDLSQGSDSRSNLRYSPQPPAPLPPHMGGIPWHGPRPGTYPGAYPTHPPPPHLPPPHHPPPTQYLSPSPQFPPVSLGYPVPRLASGVPMVATVPQVSSADGPAGKVIIQTPAEGPAGIPSPAPERERGKEKRVTTPPMNSQPPADVPTEQAPSMEERTETSSCTESKVGPGYAHCTANPSDTPGLPLTLPPNKENICLKEEVRPIVVSQEAANEGRSNDREATVAAGGNSPEVPVQSAVPSSDPQPYNMAYTPREVWEEEGEPSEAALQSGRSYYSRSFRGRRGHDDGRGYRDNRWRGEGRGYRGRRGPDDRRDYNYRDRRVEYYPSYPGTNKGQNSRGRGRGYNQYANGRETSYTVVNQRNHNYAES</sequence>
<protein>
    <recommendedName>
        <fullName evidence="2">ubiquitinyl hydrolase 1</fullName>
        <ecNumber evidence="2">3.4.19.12</ecNumber>
    </recommendedName>
</protein>
<feature type="region of interest" description="Disordered" evidence="6">
    <location>
        <begin position="460"/>
        <end position="580"/>
    </location>
</feature>
<keyword evidence="4" id="KW-0833">Ubl conjugation pathway</keyword>
<dbReference type="GO" id="GO:2000660">
    <property type="term" value="P:negative regulation of interleukin-1-mediated signaling pathway"/>
    <property type="evidence" value="ECO:0007669"/>
    <property type="project" value="TreeGrafter"/>
</dbReference>
<dbReference type="PANTHER" id="PTHR12419:SF9">
    <property type="entry name" value="OTU DOMAIN-CONTAINING PROTEIN 4"/>
    <property type="match status" value="1"/>
</dbReference>
<comment type="catalytic activity">
    <reaction evidence="1">
        <text>Thiol-dependent hydrolysis of ester, thioester, amide, peptide and isopeptide bonds formed by the C-terminal Gly of ubiquitin (a 76-residue protein attached to proteins as an intracellular targeting signal).</text>
        <dbReference type="EC" id="3.4.19.12"/>
    </reaction>
</comment>
<feature type="domain" description="Tudor" evidence="7">
    <location>
        <begin position="284"/>
        <end position="344"/>
    </location>
</feature>
<feature type="region of interest" description="Disordered" evidence="6">
    <location>
        <begin position="1097"/>
        <end position="1175"/>
    </location>
</feature>
<feature type="region of interest" description="Disordered" evidence="6">
    <location>
        <begin position="971"/>
        <end position="1050"/>
    </location>
</feature>
<dbReference type="EMBL" id="JAERUA010000023">
    <property type="protein sequence ID" value="KAI1883648.1"/>
    <property type="molecule type" value="Genomic_DNA"/>
</dbReference>
<feature type="domain" description="OTU" evidence="8">
    <location>
        <begin position="27"/>
        <end position="148"/>
    </location>
</feature>
<feature type="compositionally biased region" description="Pro residues" evidence="6">
    <location>
        <begin position="541"/>
        <end position="557"/>
    </location>
</feature>
<dbReference type="SUPFAM" id="SSF63748">
    <property type="entry name" value="Tudor/PWWP/MBT"/>
    <property type="match status" value="1"/>
</dbReference>
<feature type="compositionally biased region" description="Basic and acidic residues" evidence="6">
    <location>
        <begin position="1271"/>
        <end position="1310"/>
    </location>
</feature>
<feature type="compositionally biased region" description="Basic residues" evidence="6">
    <location>
        <begin position="230"/>
        <end position="239"/>
    </location>
</feature>
<evidence type="ECO:0000256" key="5">
    <source>
        <dbReference type="ARBA" id="ARBA00022807"/>
    </source>
</evidence>
<dbReference type="GO" id="GO:1903093">
    <property type="term" value="P:regulation of protein K48-linked deubiquitination"/>
    <property type="evidence" value="ECO:0007669"/>
    <property type="project" value="TreeGrafter"/>
</dbReference>
<feature type="compositionally biased region" description="Pro residues" evidence="6">
    <location>
        <begin position="674"/>
        <end position="702"/>
    </location>
</feature>
<accession>A0A8T3CM52</accession>
<dbReference type="InterPro" id="IPR003323">
    <property type="entry name" value="OTU_dom"/>
</dbReference>
<feature type="compositionally biased region" description="Pro residues" evidence="6">
    <location>
        <begin position="1033"/>
        <end position="1049"/>
    </location>
</feature>
<dbReference type="Proteomes" id="UP000829720">
    <property type="component" value="Unassembled WGS sequence"/>
</dbReference>
<dbReference type="GO" id="GO:0061578">
    <property type="term" value="F:K63-linked deubiquitinase activity"/>
    <property type="evidence" value="ECO:0007669"/>
    <property type="project" value="TreeGrafter"/>
</dbReference>
<feature type="compositionally biased region" description="Polar residues" evidence="6">
    <location>
        <begin position="1316"/>
        <end position="1325"/>
    </location>
</feature>
<proteinExistence type="predicted"/>
<evidence type="ECO:0000256" key="4">
    <source>
        <dbReference type="ARBA" id="ARBA00022786"/>
    </source>
</evidence>
<feature type="compositionally biased region" description="Low complexity" evidence="6">
    <location>
        <begin position="648"/>
        <end position="660"/>
    </location>
</feature>
<name>A0A8T3CM52_9TELE</name>
<evidence type="ECO:0000259" key="7">
    <source>
        <dbReference type="PROSITE" id="PS50304"/>
    </source>
</evidence>
<feature type="region of interest" description="Disordered" evidence="6">
    <location>
        <begin position="351"/>
        <end position="445"/>
    </location>
</feature>
<dbReference type="SUPFAM" id="SSF54001">
    <property type="entry name" value="Cysteine proteinases"/>
    <property type="match status" value="1"/>
</dbReference>
<dbReference type="PROSITE" id="PS50304">
    <property type="entry name" value="TUDOR"/>
    <property type="match status" value="1"/>
</dbReference>
<dbReference type="InterPro" id="IPR038765">
    <property type="entry name" value="Papain-like_cys_pep_sf"/>
</dbReference>
<keyword evidence="5" id="KW-0788">Thiol protease</keyword>
<feature type="region of interest" description="Disordered" evidence="6">
    <location>
        <begin position="648"/>
        <end position="829"/>
    </location>
</feature>
<evidence type="ECO:0000256" key="6">
    <source>
        <dbReference type="SAM" id="MobiDB-lite"/>
    </source>
</evidence>
<dbReference type="CDD" id="cd20448">
    <property type="entry name" value="Tudor_OTUD4"/>
    <property type="match status" value="1"/>
</dbReference>
<feature type="compositionally biased region" description="Polar residues" evidence="6">
    <location>
        <begin position="218"/>
        <end position="229"/>
    </location>
</feature>
<feature type="region of interest" description="Disordered" evidence="6">
    <location>
        <begin position="212"/>
        <end position="247"/>
    </location>
</feature>
<keyword evidence="5" id="KW-0378">Hydrolase</keyword>
<feature type="compositionally biased region" description="Basic and acidic residues" evidence="6">
    <location>
        <begin position="1110"/>
        <end position="1120"/>
    </location>
</feature>
<dbReference type="GO" id="GO:0004843">
    <property type="term" value="F:cysteine-type deubiquitinase activity"/>
    <property type="evidence" value="ECO:0007669"/>
    <property type="project" value="UniProtKB-EC"/>
</dbReference>
<feature type="compositionally biased region" description="Low complexity" evidence="6">
    <location>
        <begin position="558"/>
        <end position="580"/>
    </location>
</feature>
<evidence type="ECO:0000256" key="1">
    <source>
        <dbReference type="ARBA" id="ARBA00000707"/>
    </source>
</evidence>
<reference evidence="9" key="1">
    <citation type="submission" date="2021-01" db="EMBL/GenBank/DDBJ databases">
        <authorList>
            <person name="Zahm M."/>
            <person name="Roques C."/>
            <person name="Cabau C."/>
            <person name="Klopp C."/>
            <person name="Donnadieu C."/>
            <person name="Jouanno E."/>
            <person name="Lampietro C."/>
            <person name="Louis A."/>
            <person name="Herpin A."/>
            <person name="Echchiki A."/>
            <person name="Berthelot C."/>
            <person name="Parey E."/>
            <person name="Roest-Crollius H."/>
            <person name="Braasch I."/>
            <person name="Postlethwait J."/>
            <person name="Bobe J."/>
            <person name="Montfort J."/>
            <person name="Bouchez O."/>
            <person name="Begum T."/>
            <person name="Mejri S."/>
            <person name="Adams A."/>
            <person name="Chen W.-J."/>
            <person name="Guiguen Y."/>
        </authorList>
    </citation>
    <scope>NUCLEOTIDE SEQUENCE</scope>
    <source>
        <tissue evidence="9">Blood</tissue>
    </source>
</reference>
<evidence type="ECO:0000313" key="10">
    <source>
        <dbReference type="Proteomes" id="UP000829720"/>
    </source>
</evidence>
<dbReference type="EC" id="3.4.19.12" evidence="2"/>
<keyword evidence="3" id="KW-0645">Protease</keyword>
<dbReference type="PROSITE" id="PS50802">
    <property type="entry name" value="OTU"/>
    <property type="match status" value="1"/>
</dbReference>
<feature type="compositionally biased region" description="Polar residues" evidence="6">
    <location>
        <begin position="395"/>
        <end position="410"/>
    </location>
</feature>
<feature type="compositionally biased region" description="Polar residues" evidence="6">
    <location>
        <begin position="991"/>
        <end position="1002"/>
    </location>
</feature>
<keyword evidence="10" id="KW-1185">Reference proteome</keyword>
<feature type="region of interest" description="Disordered" evidence="6">
    <location>
        <begin position="1195"/>
        <end position="1341"/>
    </location>
</feature>
<feature type="compositionally biased region" description="Pro residues" evidence="6">
    <location>
        <begin position="754"/>
        <end position="770"/>
    </location>
</feature>
<dbReference type="InterPro" id="IPR050704">
    <property type="entry name" value="Peptidase_C85-like"/>
</dbReference>